<protein>
    <submittedName>
        <fullName evidence="2">Uncharacterized protein</fullName>
    </submittedName>
</protein>
<gene>
    <name evidence="2" type="ORF">GCM10010994_33050</name>
</gene>
<keyword evidence="1" id="KW-0472">Membrane</keyword>
<reference evidence="2" key="1">
    <citation type="journal article" date="2014" name="Int. J. Syst. Evol. Microbiol.">
        <title>Complete genome sequence of Corynebacterium casei LMG S-19264T (=DSM 44701T), isolated from a smear-ripened cheese.</title>
        <authorList>
            <consortium name="US DOE Joint Genome Institute (JGI-PGF)"/>
            <person name="Walter F."/>
            <person name="Albersmeier A."/>
            <person name="Kalinowski J."/>
            <person name="Ruckert C."/>
        </authorList>
    </citation>
    <scope>NUCLEOTIDE SEQUENCE</scope>
    <source>
        <strain evidence="2">CGMCC 1.12919</strain>
    </source>
</reference>
<keyword evidence="1" id="KW-0812">Transmembrane</keyword>
<dbReference type="AlphaFoldDB" id="A0A916UGH9"/>
<feature type="transmembrane region" description="Helical" evidence="1">
    <location>
        <begin position="28"/>
        <end position="45"/>
    </location>
</feature>
<organism evidence="2 3">
    <name type="scientific">Chelatococcus reniformis</name>
    <dbReference type="NCBI Taxonomy" id="1494448"/>
    <lineage>
        <taxon>Bacteria</taxon>
        <taxon>Pseudomonadati</taxon>
        <taxon>Pseudomonadota</taxon>
        <taxon>Alphaproteobacteria</taxon>
        <taxon>Hyphomicrobiales</taxon>
        <taxon>Chelatococcaceae</taxon>
        <taxon>Chelatococcus</taxon>
    </lineage>
</organism>
<sequence>MARPGQVPSEDPLTKADGGRSFDVVKRVAFKLTFFLLAAGLQAAAGLGFVAPLAVMALASSALCMFIGTWREERIGAPHYTSFDEGVWLFFLGYGAHRFL</sequence>
<proteinExistence type="predicted"/>
<keyword evidence="3" id="KW-1185">Reference proteome</keyword>
<name>A0A916UGH9_9HYPH</name>
<evidence type="ECO:0000313" key="3">
    <source>
        <dbReference type="Proteomes" id="UP000637002"/>
    </source>
</evidence>
<accession>A0A916UGH9</accession>
<evidence type="ECO:0000313" key="2">
    <source>
        <dbReference type="EMBL" id="GGC72025.1"/>
    </source>
</evidence>
<dbReference type="EMBL" id="BMGG01000005">
    <property type="protein sequence ID" value="GGC72025.1"/>
    <property type="molecule type" value="Genomic_DNA"/>
</dbReference>
<reference evidence="2" key="2">
    <citation type="submission" date="2020-09" db="EMBL/GenBank/DDBJ databases">
        <authorList>
            <person name="Sun Q."/>
            <person name="Zhou Y."/>
        </authorList>
    </citation>
    <scope>NUCLEOTIDE SEQUENCE</scope>
    <source>
        <strain evidence="2">CGMCC 1.12919</strain>
    </source>
</reference>
<dbReference type="Proteomes" id="UP000637002">
    <property type="component" value="Unassembled WGS sequence"/>
</dbReference>
<evidence type="ECO:0000256" key="1">
    <source>
        <dbReference type="SAM" id="Phobius"/>
    </source>
</evidence>
<keyword evidence="1" id="KW-1133">Transmembrane helix</keyword>
<comment type="caution">
    <text evidence="2">The sequence shown here is derived from an EMBL/GenBank/DDBJ whole genome shotgun (WGS) entry which is preliminary data.</text>
</comment>